<evidence type="ECO:0000256" key="1">
    <source>
        <dbReference type="SAM" id="Phobius"/>
    </source>
</evidence>
<dbReference type="RefSeq" id="XP_040787041.1">
    <property type="nucleotide sequence ID" value="XM_040938815.1"/>
</dbReference>
<keyword evidence="1" id="KW-0472">Membrane</keyword>
<keyword evidence="3" id="KW-1185">Reference proteome</keyword>
<protein>
    <submittedName>
        <fullName evidence="2">Uncharacterized protein</fullName>
    </submittedName>
</protein>
<evidence type="ECO:0000313" key="3">
    <source>
        <dbReference type="Proteomes" id="UP000800039"/>
    </source>
</evidence>
<accession>A0A9P4L7T8</accession>
<sequence length="80" mass="8558">MFCVLSKIATRVATRVATFPFGLSGAVTAKRISAPQAAQSGPRHSAVITAMFVLMAIWTSALLATTKENVATMQLIRYKS</sequence>
<dbReference type="AlphaFoldDB" id="A0A9P4L7T8"/>
<gene>
    <name evidence="2" type="ORF">K460DRAFT_92714</name>
</gene>
<reference evidence="2" key="1">
    <citation type="submission" date="2020-01" db="EMBL/GenBank/DDBJ databases">
        <authorList>
            <consortium name="DOE Joint Genome Institute"/>
            <person name="Haridas S."/>
            <person name="Albert R."/>
            <person name="Binder M."/>
            <person name="Bloem J."/>
            <person name="Labutti K."/>
            <person name="Salamov A."/>
            <person name="Andreopoulos B."/>
            <person name="Baker S.E."/>
            <person name="Barry K."/>
            <person name="Bills G."/>
            <person name="Bluhm B.H."/>
            <person name="Cannon C."/>
            <person name="Castanera R."/>
            <person name="Culley D.E."/>
            <person name="Daum C."/>
            <person name="Ezra D."/>
            <person name="Gonzalez J.B."/>
            <person name="Henrissat B."/>
            <person name="Kuo A."/>
            <person name="Liang C."/>
            <person name="Lipzen A."/>
            <person name="Lutzoni F."/>
            <person name="Magnuson J."/>
            <person name="Mondo S."/>
            <person name="Nolan M."/>
            <person name="Ohm R."/>
            <person name="Pangilinan J."/>
            <person name="Park H.-J."/>
            <person name="Ramirez L."/>
            <person name="Alfaro M."/>
            <person name="Sun H."/>
            <person name="Tritt A."/>
            <person name="Yoshinaga Y."/>
            <person name="Zwiers L.-H."/>
            <person name="Turgeon B.G."/>
            <person name="Goodwin S.B."/>
            <person name="Spatafora J.W."/>
            <person name="Crous P.W."/>
            <person name="Grigoriev I.V."/>
        </authorList>
    </citation>
    <scope>NUCLEOTIDE SEQUENCE</scope>
    <source>
        <strain evidence="2">CBS 394.84</strain>
    </source>
</reference>
<name>A0A9P4L7T8_9PLEO</name>
<comment type="caution">
    <text evidence="2">The sequence shown here is derived from an EMBL/GenBank/DDBJ whole genome shotgun (WGS) entry which is preliminary data.</text>
</comment>
<dbReference type="EMBL" id="ML976616">
    <property type="protein sequence ID" value="KAF1844478.1"/>
    <property type="molecule type" value="Genomic_DNA"/>
</dbReference>
<keyword evidence="1" id="KW-1133">Transmembrane helix</keyword>
<dbReference type="Proteomes" id="UP000800039">
    <property type="component" value="Unassembled WGS sequence"/>
</dbReference>
<dbReference type="GeneID" id="63856072"/>
<keyword evidence="1" id="KW-0812">Transmembrane</keyword>
<feature type="transmembrane region" description="Helical" evidence="1">
    <location>
        <begin position="45"/>
        <end position="64"/>
    </location>
</feature>
<evidence type="ECO:0000313" key="2">
    <source>
        <dbReference type="EMBL" id="KAF1844478.1"/>
    </source>
</evidence>
<organism evidence="2 3">
    <name type="scientific">Cucurbitaria berberidis CBS 394.84</name>
    <dbReference type="NCBI Taxonomy" id="1168544"/>
    <lineage>
        <taxon>Eukaryota</taxon>
        <taxon>Fungi</taxon>
        <taxon>Dikarya</taxon>
        <taxon>Ascomycota</taxon>
        <taxon>Pezizomycotina</taxon>
        <taxon>Dothideomycetes</taxon>
        <taxon>Pleosporomycetidae</taxon>
        <taxon>Pleosporales</taxon>
        <taxon>Pleosporineae</taxon>
        <taxon>Cucurbitariaceae</taxon>
        <taxon>Cucurbitaria</taxon>
    </lineage>
</organism>
<proteinExistence type="predicted"/>